<sequence length="105" mass="12562">MLLFLVGCGEKYKTYSPEEKYERIVKLQEIEKKSVDTLTKEEEDFKKEMRDLLSTLKIESQKDTKAKKEFDEWRDAVVKYQKEEVEKAKLEAREEAKKTKMTISF</sequence>
<dbReference type="Proteomes" id="UP000003748">
    <property type="component" value="Unassembled WGS sequence"/>
</dbReference>
<dbReference type="OrthoDB" id="90147at2"/>
<organism evidence="2 3">
    <name type="scientific">Fusobacterium periodonticum ATCC 33693</name>
    <dbReference type="NCBI Taxonomy" id="546275"/>
    <lineage>
        <taxon>Bacteria</taxon>
        <taxon>Fusobacteriati</taxon>
        <taxon>Fusobacteriota</taxon>
        <taxon>Fusobacteriia</taxon>
        <taxon>Fusobacteriales</taxon>
        <taxon>Fusobacteriaceae</taxon>
        <taxon>Fusobacterium</taxon>
    </lineage>
</organism>
<dbReference type="AlphaFoldDB" id="D4CSP3"/>
<dbReference type="EMBL" id="ACJY01000028">
    <property type="protein sequence ID" value="EFE87679.1"/>
    <property type="molecule type" value="Genomic_DNA"/>
</dbReference>
<dbReference type="eggNOG" id="ENOG5033N93">
    <property type="taxonomic scope" value="Bacteria"/>
</dbReference>
<evidence type="ECO:0000313" key="3">
    <source>
        <dbReference type="Proteomes" id="UP000003748"/>
    </source>
</evidence>
<name>D4CSP3_9FUSO</name>
<comment type="caution">
    <text evidence="2">The sequence shown here is derived from an EMBL/GenBank/DDBJ whole genome shotgun (WGS) entry which is preliminary data.</text>
</comment>
<keyword evidence="1" id="KW-0175">Coiled coil</keyword>
<dbReference type="RefSeq" id="WP_005971175.1">
    <property type="nucleotide sequence ID" value="NZ_GG665893.1"/>
</dbReference>
<protein>
    <submittedName>
        <fullName evidence="2">Uncharacterized protein</fullName>
    </submittedName>
</protein>
<dbReference type="HOGENOM" id="CLU_2232660_0_0_0"/>
<dbReference type="STRING" id="546275.FUSPEROL_00402"/>
<proteinExistence type="predicted"/>
<dbReference type="GeneID" id="78418711"/>
<reference evidence="2 3" key="1">
    <citation type="submission" date="2010-02" db="EMBL/GenBank/DDBJ databases">
        <authorList>
            <person name="Weinstock G."/>
            <person name="Sodergren E."/>
            <person name="Clifton S."/>
            <person name="Fulton L."/>
            <person name="Fulton B."/>
            <person name="Courtney L."/>
            <person name="Fronick C."/>
            <person name="Harrison M."/>
            <person name="Strong C."/>
            <person name="Farmer C."/>
            <person name="Delahaunty K."/>
            <person name="Markovic C."/>
            <person name="Hall O."/>
            <person name="Minx P."/>
            <person name="Tomlinson C."/>
            <person name="Mitreva M."/>
            <person name="Nelson J."/>
            <person name="Hou S."/>
            <person name="Wollam A."/>
            <person name="Pepin K.H."/>
            <person name="Johnson M."/>
            <person name="Bhonagiri V."/>
            <person name="Zhang X."/>
            <person name="Suruliraj S."/>
            <person name="Warren W."/>
            <person name="Chinwalla A."/>
            <person name="Mardis E.R."/>
            <person name="Wilson R.K."/>
        </authorList>
    </citation>
    <scope>NUCLEOTIDE SEQUENCE [LARGE SCALE GENOMIC DNA]</scope>
    <source>
        <strain evidence="2 3">ATCC 33693</strain>
    </source>
</reference>
<gene>
    <name evidence="2" type="ORF">FUSPEROL_00402</name>
</gene>
<feature type="coiled-coil region" evidence="1">
    <location>
        <begin position="35"/>
        <end position="102"/>
    </location>
</feature>
<accession>D4CSP3</accession>
<evidence type="ECO:0000313" key="2">
    <source>
        <dbReference type="EMBL" id="EFE87679.1"/>
    </source>
</evidence>
<evidence type="ECO:0000256" key="1">
    <source>
        <dbReference type="SAM" id="Coils"/>
    </source>
</evidence>